<dbReference type="GO" id="GO:0016747">
    <property type="term" value="F:acyltransferase activity, transferring groups other than amino-acyl groups"/>
    <property type="evidence" value="ECO:0007669"/>
    <property type="project" value="InterPro"/>
</dbReference>
<dbReference type="EMBL" id="CBHH010000033">
    <property type="protein sequence ID" value="CDD56416.1"/>
    <property type="molecule type" value="Genomic_DNA"/>
</dbReference>
<proteinExistence type="predicted"/>
<protein>
    <recommendedName>
        <fullName evidence="1">N-acetyltransferase domain-containing protein</fullName>
    </recommendedName>
</protein>
<gene>
    <name evidence="2" type="ORF">BN656_00974</name>
</gene>
<dbReference type="Gene3D" id="3.40.630.30">
    <property type="match status" value="1"/>
</dbReference>
<evidence type="ECO:0000313" key="2">
    <source>
        <dbReference type="EMBL" id="CDD56416.1"/>
    </source>
</evidence>
<reference evidence="2" key="1">
    <citation type="submission" date="2012-11" db="EMBL/GenBank/DDBJ databases">
        <title>Dependencies among metagenomic species, viruses, plasmids and units of genetic variation.</title>
        <authorList>
            <person name="Nielsen H.B."/>
            <person name="Almeida M."/>
            <person name="Juncker A.S."/>
            <person name="Rasmussen S."/>
            <person name="Li J."/>
            <person name="Sunagawa S."/>
            <person name="Plichta D."/>
            <person name="Gautier L."/>
            <person name="Le Chatelier E."/>
            <person name="Peletier E."/>
            <person name="Bonde I."/>
            <person name="Nielsen T."/>
            <person name="Manichanh C."/>
            <person name="Arumugam M."/>
            <person name="Batto J."/>
            <person name="Santos M.B.Q.D."/>
            <person name="Blom N."/>
            <person name="Borruel N."/>
            <person name="Burgdorf K.S."/>
            <person name="Boumezbeur F."/>
            <person name="Casellas F."/>
            <person name="Dore J."/>
            <person name="Guarner F."/>
            <person name="Hansen T."/>
            <person name="Hildebrand F."/>
            <person name="Kaas R.S."/>
            <person name="Kennedy S."/>
            <person name="Kristiansen K."/>
            <person name="Kultima J.R."/>
            <person name="Leonard P."/>
            <person name="Levenez F."/>
            <person name="Lund O."/>
            <person name="Moumen B."/>
            <person name="Le Paslier D."/>
            <person name="Pons N."/>
            <person name="Pedersen O."/>
            <person name="Prifti E."/>
            <person name="Qin J."/>
            <person name="Raes J."/>
            <person name="Tap J."/>
            <person name="Tims S."/>
            <person name="Ussery D.W."/>
            <person name="Yamada T."/>
            <person name="MetaHit consortium"/>
            <person name="Renault P."/>
            <person name="Sicheritz-Ponten T."/>
            <person name="Bork P."/>
            <person name="Wang J."/>
            <person name="Brunak S."/>
            <person name="Ehrlich S.D."/>
        </authorList>
    </citation>
    <scope>NUCLEOTIDE SEQUENCE [LARGE SCALE GENOMIC DNA]</scope>
</reference>
<dbReference type="InterPro" id="IPR016181">
    <property type="entry name" value="Acyl_CoA_acyltransferase"/>
</dbReference>
<dbReference type="SUPFAM" id="SSF55729">
    <property type="entry name" value="Acyl-CoA N-acyltransferases (Nat)"/>
    <property type="match status" value="1"/>
</dbReference>
<sequence length="181" mass="20881">MEEKYNYYNDDFVICRASMDDAGLIYDMMMEVYSGLEDKSVLVCGDIDYVRRNIQDTGFALIAYHKESMTMEPAGIFVFEYPGESEDNLGNDIGLTKEELLKVVHMDTVVVRSKFRGHHLQKRMLEEGERQIDNNRYRYLMATAAPYNKPSLNTFLGSGYRIMKVKKKYGGVARAILLKEI</sequence>
<organism evidence="2 3">
    <name type="scientific">Bacteroides pectinophilus CAG:437</name>
    <dbReference type="NCBI Taxonomy" id="1263051"/>
    <lineage>
        <taxon>Bacteria</taxon>
        <taxon>Bacillati</taxon>
        <taxon>Bacillota</taxon>
        <taxon>Clostridia</taxon>
        <taxon>Eubacteriales</taxon>
    </lineage>
</organism>
<dbReference type="AlphaFoldDB" id="R7AS99"/>
<dbReference type="Proteomes" id="UP000018141">
    <property type="component" value="Unassembled WGS sequence"/>
</dbReference>
<feature type="domain" description="N-acetyltransferase" evidence="1">
    <location>
        <begin position="30"/>
        <end position="181"/>
    </location>
</feature>
<accession>R7AS99</accession>
<evidence type="ECO:0000259" key="1">
    <source>
        <dbReference type="PROSITE" id="PS51186"/>
    </source>
</evidence>
<name>R7AS99_9FIRM</name>
<dbReference type="PROSITE" id="PS51186">
    <property type="entry name" value="GNAT"/>
    <property type="match status" value="1"/>
</dbReference>
<comment type="caution">
    <text evidence="2">The sequence shown here is derived from an EMBL/GenBank/DDBJ whole genome shotgun (WGS) entry which is preliminary data.</text>
</comment>
<dbReference type="InterPro" id="IPR000182">
    <property type="entry name" value="GNAT_dom"/>
</dbReference>
<evidence type="ECO:0000313" key="3">
    <source>
        <dbReference type="Proteomes" id="UP000018141"/>
    </source>
</evidence>